<keyword evidence="6" id="KW-0444">Lipid biosynthesis</keyword>
<evidence type="ECO:0000256" key="23">
    <source>
        <dbReference type="ARBA" id="ARBA00056986"/>
    </source>
</evidence>
<evidence type="ECO:0000256" key="13">
    <source>
        <dbReference type="ARBA" id="ARBA00022857"/>
    </source>
</evidence>
<dbReference type="GO" id="GO:0000139">
    <property type="term" value="C:Golgi membrane"/>
    <property type="evidence" value="ECO:0007669"/>
    <property type="project" value="UniProtKB-SubCell"/>
</dbReference>
<dbReference type="PROSITE" id="PS51387">
    <property type="entry name" value="FAD_PCMH"/>
    <property type="match status" value="1"/>
</dbReference>
<evidence type="ECO:0000256" key="17">
    <source>
        <dbReference type="ARBA" id="ARBA00023098"/>
    </source>
</evidence>
<evidence type="ECO:0000256" key="11">
    <source>
        <dbReference type="ARBA" id="ARBA00022824"/>
    </source>
</evidence>
<keyword evidence="18 26" id="KW-0472">Membrane</keyword>
<dbReference type="GO" id="GO:0050614">
    <property type="term" value="F:Delta24-sterol reductase activity"/>
    <property type="evidence" value="ECO:0007669"/>
    <property type="project" value="UniProtKB-EC"/>
</dbReference>
<evidence type="ECO:0000256" key="4">
    <source>
        <dbReference type="ARBA" id="ARBA00012405"/>
    </source>
</evidence>
<keyword evidence="8" id="KW-0285">Flavoprotein</keyword>
<keyword evidence="14 26" id="KW-1133">Transmembrane helix</keyword>
<evidence type="ECO:0000256" key="3">
    <source>
        <dbReference type="ARBA" id="ARBA00004389"/>
    </source>
</evidence>
<evidence type="ECO:0000256" key="14">
    <source>
        <dbReference type="ARBA" id="ARBA00022989"/>
    </source>
</evidence>
<evidence type="ECO:0000256" key="1">
    <source>
        <dbReference type="ARBA" id="ARBA00001974"/>
    </source>
</evidence>
<dbReference type="GO" id="GO:0071949">
    <property type="term" value="F:FAD binding"/>
    <property type="evidence" value="ECO:0007669"/>
    <property type="project" value="InterPro"/>
</dbReference>
<evidence type="ECO:0000256" key="20">
    <source>
        <dbReference type="ARBA" id="ARBA00023221"/>
    </source>
</evidence>
<keyword evidence="13" id="KW-0521">NADP</keyword>
<dbReference type="InterPro" id="IPR040165">
    <property type="entry name" value="Diminuto-like"/>
</dbReference>
<organism evidence="28">
    <name type="scientific">Arion vulgaris</name>
    <dbReference type="NCBI Taxonomy" id="1028688"/>
    <lineage>
        <taxon>Eukaryota</taxon>
        <taxon>Metazoa</taxon>
        <taxon>Spiralia</taxon>
        <taxon>Lophotrochozoa</taxon>
        <taxon>Mollusca</taxon>
        <taxon>Gastropoda</taxon>
        <taxon>Heterobranchia</taxon>
        <taxon>Euthyneura</taxon>
        <taxon>Panpulmonata</taxon>
        <taxon>Eupulmonata</taxon>
        <taxon>Stylommatophora</taxon>
        <taxon>Helicina</taxon>
        <taxon>Arionoidea</taxon>
        <taxon>Arionidae</taxon>
        <taxon>Arion</taxon>
    </lineage>
</organism>
<dbReference type="InterPro" id="IPR016169">
    <property type="entry name" value="FAD-bd_PCMH_sub2"/>
</dbReference>
<dbReference type="InterPro" id="IPR006094">
    <property type="entry name" value="Oxid_FAD_bind_N"/>
</dbReference>
<dbReference type="EMBL" id="HACG01036967">
    <property type="protein sequence ID" value="CEK83832.1"/>
    <property type="molecule type" value="Transcribed_RNA"/>
</dbReference>
<evidence type="ECO:0000256" key="25">
    <source>
        <dbReference type="ARBA" id="ARBA00080612"/>
    </source>
</evidence>
<gene>
    <name evidence="28" type="primary">ORF139222</name>
</gene>
<dbReference type="EC" id="1.3.1.72" evidence="4"/>
<dbReference type="PANTHER" id="PTHR10801">
    <property type="entry name" value="24-DEHYDROCHOLESTEROL REDUCTASE"/>
    <property type="match status" value="1"/>
</dbReference>
<comment type="catalytic activity">
    <reaction evidence="22">
        <text>5alpha-cholest-8-en-3beta-ol + NADP(+) = zymosterol + NADPH + H(+)</text>
        <dbReference type="Rhea" id="RHEA:36399"/>
        <dbReference type="ChEBI" id="CHEBI:15378"/>
        <dbReference type="ChEBI" id="CHEBI:16608"/>
        <dbReference type="ChEBI" id="CHEBI:18252"/>
        <dbReference type="ChEBI" id="CHEBI:57783"/>
        <dbReference type="ChEBI" id="CHEBI:58349"/>
        <dbReference type="EC" id="1.3.1.72"/>
    </reaction>
    <physiologicalReaction direction="right-to-left" evidence="22">
        <dbReference type="Rhea" id="RHEA:36401"/>
    </physiologicalReaction>
</comment>
<feature type="transmembrane region" description="Helical" evidence="26">
    <location>
        <begin position="6"/>
        <end position="26"/>
    </location>
</feature>
<protein>
    <recommendedName>
        <fullName evidence="5">Delta(24)-sterol reductase</fullName>
        <ecNumber evidence="4">1.3.1.72</ecNumber>
    </recommendedName>
    <alternativeName>
        <fullName evidence="24">24-dehydrocholesterol reductase</fullName>
    </alternativeName>
    <alternativeName>
        <fullName evidence="25">3-beta-hydroxysterol Delta-24-reductase</fullName>
    </alternativeName>
</protein>
<keyword evidence="16" id="KW-0333">Golgi apparatus</keyword>
<comment type="catalytic activity">
    <reaction evidence="21">
        <text>lanosterol + NADPH + H(+) = 24,25-dihydrolanosterol + NADP(+)</text>
        <dbReference type="Rhea" id="RHEA:33919"/>
        <dbReference type="ChEBI" id="CHEBI:15378"/>
        <dbReference type="ChEBI" id="CHEBI:16521"/>
        <dbReference type="ChEBI" id="CHEBI:28113"/>
        <dbReference type="ChEBI" id="CHEBI:57783"/>
        <dbReference type="ChEBI" id="CHEBI:58349"/>
    </reaction>
    <physiologicalReaction direction="left-to-right" evidence="21">
        <dbReference type="Rhea" id="RHEA:33920"/>
    </physiologicalReaction>
</comment>
<sequence>MDVDLYSHFLYYLMIPALLSLSWVRYRGLEYILIHYRWIFVCLFLLPVSVLYDAFMYLRVKLVFALSSAPKQHEKKVQNVQRQVRKWNERGRMNQMCTARPGWATMSFRRGLYKNNLHNIDINLIDILEVDTEREIVRVEPLATMGQVTACLNPLGWTLPVLPELDDLTVGGLIMGVGIETSSHRYGLFQHCCVSYEIVTADGSVVKCSKEENPDLFYAIPWSHGTLGFLVSAEIRIIPAKKYVKLQYYPVYKQAELTRLLEDKQTYENNQFVEALVYSKNLSVFMTGNMTDEAEADKVNPIGSYWKPWFYKHVEDFLMSGPSVEYIPLRHYYHRHTRSIFWMLEDIIPFGNNVLFRILCGWMVPPKISLLKLTQGETIKNMYEKYQVIQDMLVPMKELGLSLDVFNKDFELYPLWICPFKLFSQPGLVHPKGNEDEMYVDIGAYGTPKYEGFSAIPSTRKLEDFVVRVHGFQMLYADSYLSRDQFRDMFDHVLYDKMRKQLDCGKAFPEIYDKVNRKARI</sequence>
<evidence type="ECO:0000256" key="19">
    <source>
        <dbReference type="ARBA" id="ARBA00023166"/>
    </source>
</evidence>
<comment type="cofactor">
    <cofactor evidence="1">
        <name>FAD</name>
        <dbReference type="ChEBI" id="CHEBI:57692"/>
    </cofactor>
</comment>
<evidence type="ECO:0000256" key="24">
    <source>
        <dbReference type="ARBA" id="ARBA00078485"/>
    </source>
</evidence>
<evidence type="ECO:0000256" key="16">
    <source>
        <dbReference type="ARBA" id="ARBA00023034"/>
    </source>
</evidence>
<dbReference type="GO" id="GO:0008203">
    <property type="term" value="P:cholesterol metabolic process"/>
    <property type="evidence" value="ECO:0007669"/>
    <property type="project" value="UniProtKB-KW"/>
</dbReference>
<evidence type="ECO:0000256" key="7">
    <source>
        <dbReference type="ARBA" id="ARBA00022548"/>
    </source>
</evidence>
<evidence type="ECO:0000256" key="2">
    <source>
        <dbReference type="ARBA" id="ARBA00004194"/>
    </source>
</evidence>
<dbReference type="FunFam" id="3.30.465.10:FF:000032">
    <property type="entry name" value="Delta(24)-sterol reductase"/>
    <property type="match status" value="1"/>
</dbReference>
<keyword evidence="19" id="KW-1207">Sterol metabolism</keyword>
<keyword evidence="17" id="KW-0443">Lipid metabolism</keyword>
<evidence type="ECO:0000256" key="15">
    <source>
        <dbReference type="ARBA" id="ARBA00023002"/>
    </source>
</evidence>
<evidence type="ECO:0000256" key="22">
    <source>
        <dbReference type="ARBA" id="ARBA00052927"/>
    </source>
</evidence>
<proteinExistence type="predicted"/>
<evidence type="ECO:0000256" key="6">
    <source>
        <dbReference type="ARBA" id="ARBA00022516"/>
    </source>
</evidence>
<evidence type="ECO:0000256" key="21">
    <source>
        <dbReference type="ARBA" id="ARBA00051033"/>
    </source>
</evidence>
<reference evidence="28" key="1">
    <citation type="submission" date="2014-12" db="EMBL/GenBank/DDBJ databases">
        <title>Insight into the proteome of Arion vulgaris.</title>
        <authorList>
            <person name="Aradska J."/>
            <person name="Bulat T."/>
            <person name="Smidak R."/>
            <person name="Sarate P."/>
            <person name="Gangsoo J."/>
            <person name="Sialana F."/>
            <person name="Bilban M."/>
            <person name="Lubec G."/>
        </authorList>
    </citation>
    <scope>NUCLEOTIDE SEQUENCE</scope>
    <source>
        <tissue evidence="28">Skin</tissue>
    </source>
</reference>
<accession>A0A0B7AT95</accession>
<comment type="subcellular location">
    <subcellularLocation>
        <location evidence="3">Endoplasmic reticulum membrane</location>
        <topology evidence="3">Single-pass membrane protein</topology>
    </subcellularLocation>
    <subcellularLocation>
        <location evidence="2">Golgi apparatus membrane</location>
        <topology evidence="2">Single-pass membrane protein</topology>
    </subcellularLocation>
</comment>
<feature type="domain" description="FAD-binding PCMH-type" evidence="27">
    <location>
        <begin position="64"/>
        <end position="240"/>
    </location>
</feature>
<keyword evidence="20" id="KW-0753">Steroid metabolism</keyword>
<keyword evidence="15" id="KW-0560">Oxidoreductase</keyword>
<evidence type="ECO:0000256" key="5">
    <source>
        <dbReference type="ARBA" id="ARBA00019086"/>
    </source>
</evidence>
<evidence type="ECO:0000256" key="26">
    <source>
        <dbReference type="SAM" id="Phobius"/>
    </source>
</evidence>
<feature type="transmembrane region" description="Helical" evidence="26">
    <location>
        <begin position="38"/>
        <end position="58"/>
    </location>
</feature>
<evidence type="ECO:0000256" key="8">
    <source>
        <dbReference type="ARBA" id="ARBA00022630"/>
    </source>
</evidence>
<dbReference type="InterPro" id="IPR036318">
    <property type="entry name" value="FAD-bd_PCMH-like_sf"/>
</dbReference>
<comment type="function">
    <text evidence="23">Catalyzes the reduction of the delta-24 double bond of sterol intermediates during cholesterol biosynthesis. In addition to its cholesterol-synthesizing activity, can protect cells from oxidative stress by reducing caspase 3 activity during apoptosis induced by oxidative stress. Also protects against amyloid-beta peptide-induced apoptosis.</text>
</comment>
<keyword evidence="11" id="KW-0256">Endoplasmic reticulum</keyword>
<evidence type="ECO:0000259" key="27">
    <source>
        <dbReference type="PROSITE" id="PS51387"/>
    </source>
</evidence>
<evidence type="ECO:0000256" key="10">
    <source>
        <dbReference type="ARBA" id="ARBA00022729"/>
    </source>
</evidence>
<dbReference type="PANTHER" id="PTHR10801:SF0">
    <property type="entry name" value="DELTA(24)-STEROL REDUCTASE"/>
    <property type="match status" value="1"/>
</dbReference>
<name>A0A0B7AT95_9EUPU</name>
<dbReference type="GO" id="GO:0005789">
    <property type="term" value="C:endoplasmic reticulum membrane"/>
    <property type="evidence" value="ECO:0007669"/>
    <property type="project" value="UniProtKB-SubCell"/>
</dbReference>
<dbReference type="SUPFAM" id="SSF56176">
    <property type="entry name" value="FAD-binding/transporter-associated domain-like"/>
    <property type="match status" value="1"/>
</dbReference>
<evidence type="ECO:0000256" key="12">
    <source>
        <dbReference type="ARBA" id="ARBA00022827"/>
    </source>
</evidence>
<keyword evidence="9 26" id="KW-0812">Transmembrane</keyword>
<dbReference type="GO" id="GO:0000246">
    <property type="term" value="F:Delta24(24-1) sterol reductase activity"/>
    <property type="evidence" value="ECO:0007669"/>
    <property type="project" value="TreeGrafter"/>
</dbReference>
<keyword evidence="10" id="KW-0732">Signal</keyword>
<keyword evidence="7" id="KW-0153">Cholesterol metabolism</keyword>
<evidence type="ECO:0000256" key="18">
    <source>
        <dbReference type="ARBA" id="ARBA00023136"/>
    </source>
</evidence>
<evidence type="ECO:0000313" key="28">
    <source>
        <dbReference type="EMBL" id="CEK83832.1"/>
    </source>
</evidence>
<dbReference type="Pfam" id="PF01565">
    <property type="entry name" value="FAD_binding_4"/>
    <property type="match status" value="1"/>
</dbReference>
<evidence type="ECO:0000256" key="9">
    <source>
        <dbReference type="ARBA" id="ARBA00022692"/>
    </source>
</evidence>
<keyword evidence="12" id="KW-0274">FAD</keyword>
<dbReference type="InterPro" id="IPR016166">
    <property type="entry name" value="FAD-bd_PCMH"/>
</dbReference>
<dbReference type="Gene3D" id="3.30.465.10">
    <property type="match status" value="1"/>
</dbReference>
<dbReference type="AlphaFoldDB" id="A0A0B7AT95"/>